<gene>
    <name evidence="1" type="ORF">SPELUC_LOCUS10184</name>
</gene>
<feature type="non-terminal residue" evidence="1">
    <location>
        <position position="567"/>
    </location>
</feature>
<dbReference type="Proteomes" id="UP000789366">
    <property type="component" value="Unassembled WGS sequence"/>
</dbReference>
<protein>
    <submittedName>
        <fullName evidence="1">9628_t:CDS:1</fullName>
    </submittedName>
</protein>
<name>A0ACA9NY72_9GLOM</name>
<organism evidence="1 2">
    <name type="scientific">Cetraspora pellucida</name>
    <dbReference type="NCBI Taxonomy" id="1433469"/>
    <lineage>
        <taxon>Eukaryota</taxon>
        <taxon>Fungi</taxon>
        <taxon>Fungi incertae sedis</taxon>
        <taxon>Mucoromycota</taxon>
        <taxon>Glomeromycotina</taxon>
        <taxon>Glomeromycetes</taxon>
        <taxon>Diversisporales</taxon>
        <taxon>Gigasporaceae</taxon>
        <taxon>Cetraspora</taxon>
    </lineage>
</organism>
<dbReference type="EMBL" id="CAJVPW010018414">
    <property type="protein sequence ID" value="CAG8681583.1"/>
    <property type="molecule type" value="Genomic_DNA"/>
</dbReference>
<evidence type="ECO:0000313" key="1">
    <source>
        <dbReference type="EMBL" id="CAG8681583.1"/>
    </source>
</evidence>
<proteinExistence type="predicted"/>
<accession>A0ACA9NY72</accession>
<sequence length="567" mass="65346">MFGRALFKKNFNTRQFSRLNFTKTEVLSKTNIGRLFFLKKPQSRLLTINHINSNKFISPSSNKSTVSNYKRKAMPISFEEALRDKSMNELIRSYMVYRLLSIQWVVNHASNLIKIPEKLHLSWLMYWTIKRTFFVQFCGGETDKECTDTMSKLRKHNIGSILGPSIETDLNQDEPSSDVENDEKFNQVTNEYLSCIKTISKQPDSFVAVKITGLSNPSILKNLTLTLNSLNKAFDQFDNDQDGSLRKPELKNLLVKIFGESETRLIDRVLDKTNSDNRLINRLDYFKILLDNRDFMIKNSMLNQKMIKGFNQLLTRLEQISKTAHQFNVKLLIDAEQTYFQPAVDYIAMGLSLKYNKLTDDDNFQNVPIIFNTYQMYLKDSSSRLQRDYELSQRNKVIFAAKLVRGAYMVSERSIANESGYPDPIHDSIEDTHESYNGAVAYLLSELYKSKKNLEAKNVNDGSIHDSNISNNPLAFIIASHNQETIIKACEKLEQFGIDLNSGMCDQITYTLGDLGYPVYKYITYGKVNEVIPFLIRRAQENTSVLDGRAAIEQNALWNEIISRLKF</sequence>
<reference evidence="1" key="1">
    <citation type="submission" date="2021-06" db="EMBL/GenBank/DDBJ databases">
        <authorList>
            <person name="Kallberg Y."/>
            <person name="Tangrot J."/>
            <person name="Rosling A."/>
        </authorList>
    </citation>
    <scope>NUCLEOTIDE SEQUENCE</scope>
    <source>
        <strain evidence="1">28 12/20/2015</strain>
    </source>
</reference>
<evidence type="ECO:0000313" key="2">
    <source>
        <dbReference type="Proteomes" id="UP000789366"/>
    </source>
</evidence>
<keyword evidence="2" id="KW-1185">Reference proteome</keyword>
<comment type="caution">
    <text evidence="1">The sequence shown here is derived from an EMBL/GenBank/DDBJ whole genome shotgun (WGS) entry which is preliminary data.</text>
</comment>